<dbReference type="RefSeq" id="WP_200466269.1">
    <property type="nucleotide sequence ID" value="NZ_JAENRR010000050.1"/>
</dbReference>
<evidence type="ECO:0000313" key="3">
    <source>
        <dbReference type="Proteomes" id="UP000605676"/>
    </source>
</evidence>
<organism evidence="2 3">
    <name type="scientific">Carboxylicivirga marina</name>
    <dbReference type="NCBI Taxonomy" id="2800988"/>
    <lineage>
        <taxon>Bacteria</taxon>
        <taxon>Pseudomonadati</taxon>
        <taxon>Bacteroidota</taxon>
        <taxon>Bacteroidia</taxon>
        <taxon>Marinilabiliales</taxon>
        <taxon>Marinilabiliaceae</taxon>
        <taxon>Carboxylicivirga</taxon>
    </lineage>
</organism>
<dbReference type="Pfam" id="PF03956">
    <property type="entry name" value="Lys_export"/>
    <property type="match status" value="1"/>
</dbReference>
<proteinExistence type="predicted"/>
<dbReference type="PANTHER" id="PTHR35804">
    <property type="entry name" value="LYSINE EXPORTER LYSO"/>
    <property type="match status" value="1"/>
</dbReference>
<comment type="caution">
    <text evidence="2">The sequence shown here is derived from an EMBL/GenBank/DDBJ whole genome shotgun (WGS) entry which is preliminary data.</text>
</comment>
<feature type="transmembrane region" description="Helical" evidence="1">
    <location>
        <begin position="61"/>
        <end position="83"/>
    </location>
</feature>
<keyword evidence="1" id="KW-0812">Transmembrane</keyword>
<sequence>MKGSLVILAFFTVGLIGGIYSVFPDWLLNEDLTTYALFVLMFLVGISIGSDKNAFYVLRKLNFKVVLVPLTVVVGSLVGTSLISILLSDINAKEAMAVGAGFGYYSLSSIFIGQMHSQELGVIALLSNIFREIITLLAVPILVKYFGKLAGIATGGATAMDTTLPIIVKYTGKEYGIIAIFSGIILTILVPVLVTMILEFL</sequence>
<evidence type="ECO:0000256" key="1">
    <source>
        <dbReference type="SAM" id="Phobius"/>
    </source>
</evidence>
<accession>A0ABS1HMY3</accession>
<reference evidence="2 3" key="1">
    <citation type="submission" date="2021-01" db="EMBL/GenBank/DDBJ databases">
        <title>Carboxyliciviraga sp.nov., isolated from coastal sediments.</title>
        <authorList>
            <person name="Lu D."/>
            <person name="Zhang T."/>
        </authorList>
    </citation>
    <scope>NUCLEOTIDE SEQUENCE [LARGE SCALE GENOMIC DNA]</scope>
    <source>
        <strain evidence="2 3">N1Y132</strain>
    </source>
</reference>
<evidence type="ECO:0000313" key="2">
    <source>
        <dbReference type="EMBL" id="MBK3519048.1"/>
    </source>
</evidence>
<feature type="transmembrane region" description="Helical" evidence="1">
    <location>
        <begin position="175"/>
        <end position="198"/>
    </location>
</feature>
<feature type="transmembrane region" description="Helical" evidence="1">
    <location>
        <begin position="95"/>
        <end position="113"/>
    </location>
</feature>
<keyword evidence="1" id="KW-0472">Membrane</keyword>
<dbReference type="Proteomes" id="UP000605676">
    <property type="component" value="Unassembled WGS sequence"/>
</dbReference>
<feature type="transmembrane region" description="Helical" evidence="1">
    <location>
        <begin position="149"/>
        <end position="168"/>
    </location>
</feature>
<dbReference type="EMBL" id="JAENRR010000050">
    <property type="protein sequence ID" value="MBK3519048.1"/>
    <property type="molecule type" value="Genomic_DNA"/>
</dbReference>
<keyword evidence="3" id="KW-1185">Reference proteome</keyword>
<dbReference type="InterPro" id="IPR005642">
    <property type="entry name" value="LysO"/>
</dbReference>
<name>A0ABS1HMY3_9BACT</name>
<protein>
    <submittedName>
        <fullName evidence="2">Lysine exporter LysO family protein</fullName>
    </submittedName>
</protein>
<gene>
    <name evidence="2" type="ORF">JIV24_17000</name>
</gene>
<feature type="transmembrane region" description="Helical" evidence="1">
    <location>
        <begin position="120"/>
        <end position="143"/>
    </location>
</feature>
<dbReference type="PANTHER" id="PTHR35804:SF1">
    <property type="entry name" value="LYSINE EXPORTER LYSO"/>
    <property type="match status" value="1"/>
</dbReference>
<keyword evidence="1" id="KW-1133">Transmembrane helix</keyword>
<feature type="transmembrane region" description="Helical" evidence="1">
    <location>
        <begin position="32"/>
        <end position="49"/>
    </location>
</feature>